<evidence type="ECO:0000313" key="4">
    <source>
        <dbReference type="EMBL" id="CAB4854696.1"/>
    </source>
</evidence>
<dbReference type="EMBL" id="CAFBLC010000029">
    <property type="protein sequence ID" value="CAB4854696.1"/>
    <property type="molecule type" value="Genomic_DNA"/>
</dbReference>
<gene>
    <name evidence="1" type="ORF">UFOPK2627_00827</name>
    <name evidence="2" type="ORF">UFOPK2879_00843</name>
    <name evidence="3" type="ORF">UFOPK3078_00909</name>
    <name evidence="4" type="ORF">UFOPK3288_00927</name>
    <name evidence="5" type="ORF">UFOPK3990_00988</name>
    <name evidence="6" type="ORF">UFOPK4245_00856</name>
    <name evidence="7" type="ORF">UFOPK4337_00603</name>
</gene>
<evidence type="ECO:0000313" key="7">
    <source>
        <dbReference type="EMBL" id="CAB5056653.1"/>
    </source>
</evidence>
<dbReference type="EMBL" id="CAFBQD010000020">
    <property type="protein sequence ID" value="CAB5049958.1"/>
    <property type="molecule type" value="Genomic_DNA"/>
</dbReference>
<evidence type="ECO:0000313" key="3">
    <source>
        <dbReference type="EMBL" id="CAB4809508.1"/>
    </source>
</evidence>
<dbReference type="EMBL" id="CAFBOQ010000029">
    <property type="protein sequence ID" value="CAB4989508.1"/>
    <property type="molecule type" value="Genomic_DNA"/>
</dbReference>
<name>A0A6J6YQK2_9ZZZZ</name>
<evidence type="ECO:0000313" key="6">
    <source>
        <dbReference type="EMBL" id="CAB5049958.1"/>
    </source>
</evidence>
<sequence>MPMSISQKRSGMFAITVALISSLLLALTSCSSNSQDLVKINLAPAPYTIQVPSDIAKHLKIENMATDAANEFSAQAKAAGAIAQVRLNYIADDGSIHGFAGVYYFAKADFEKAQNPNEPPLYGSKVVEENSMVLAIAGPHDSIFEPATQDGKNSMALYALIYDPQAFKSS</sequence>
<protein>
    <submittedName>
        <fullName evidence="3">Unannotated protein</fullName>
    </submittedName>
</protein>
<proteinExistence type="predicted"/>
<evidence type="ECO:0000313" key="5">
    <source>
        <dbReference type="EMBL" id="CAB4989508.1"/>
    </source>
</evidence>
<organism evidence="3">
    <name type="scientific">freshwater metagenome</name>
    <dbReference type="NCBI Taxonomy" id="449393"/>
    <lineage>
        <taxon>unclassified sequences</taxon>
        <taxon>metagenomes</taxon>
        <taxon>ecological metagenomes</taxon>
    </lineage>
</organism>
<dbReference type="EMBL" id="CAFBQM010000018">
    <property type="protein sequence ID" value="CAB5056653.1"/>
    <property type="molecule type" value="Genomic_DNA"/>
</dbReference>
<dbReference type="AlphaFoldDB" id="A0A6J6YQK2"/>
<dbReference type="EMBL" id="CAEZYA010000024">
    <property type="protein sequence ID" value="CAB4707072.1"/>
    <property type="molecule type" value="Genomic_DNA"/>
</dbReference>
<evidence type="ECO:0000313" key="2">
    <source>
        <dbReference type="EMBL" id="CAB4768242.1"/>
    </source>
</evidence>
<accession>A0A6J6YQK2</accession>
<dbReference type="EMBL" id="CAFAAU010000025">
    <property type="protein sequence ID" value="CAB4809508.1"/>
    <property type="molecule type" value="Genomic_DNA"/>
</dbReference>
<dbReference type="EMBL" id="CAEZZN010000025">
    <property type="protein sequence ID" value="CAB4768242.1"/>
    <property type="molecule type" value="Genomic_DNA"/>
</dbReference>
<reference evidence="3" key="1">
    <citation type="submission" date="2020-05" db="EMBL/GenBank/DDBJ databases">
        <authorList>
            <person name="Chiriac C."/>
            <person name="Salcher M."/>
            <person name="Ghai R."/>
            <person name="Kavagutti S V."/>
        </authorList>
    </citation>
    <scope>NUCLEOTIDE SEQUENCE</scope>
</reference>
<evidence type="ECO:0000313" key="1">
    <source>
        <dbReference type="EMBL" id="CAB4707072.1"/>
    </source>
</evidence>